<gene>
    <name evidence="11" type="ORF">UFOPK3752_00029</name>
    <name evidence="12" type="ORF">UFOPK4150_00519</name>
</gene>
<keyword evidence="4 9" id="KW-1133">Transmembrane helix</keyword>
<dbReference type="PANTHER" id="PTHR11351">
    <property type="entry name" value="ACYL-COA DESATURASE"/>
    <property type="match status" value="1"/>
</dbReference>
<accession>A0A6J7I0P2</accession>
<protein>
    <submittedName>
        <fullName evidence="11">Unannotated protein</fullName>
    </submittedName>
</protein>
<dbReference type="CDD" id="cd03505">
    <property type="entry name" value="Delta9-FADS-like"/>
    <property type="match status" value="1"/>
</dbReference>
<dbReference type="InterPro" id="IPR015876">
    <property type="entry name" value="Acyl-CoA_DS"/>
</dbReference>
<dbReference type="PRINTS" id="PR00075">
    <property type="entry name" value="FACDDSATRASE"/>
</dbReference>
<comment type="subcellular location">
    <subcellularLocation>
        <location evidence="1">Membrane</location>
        <topology evidence="1">Multi-pass membrane protein</topology>
    </subcellularLocation>
</comment>
<evidence type="ECO:0000256" key="9">
    <source>
        <dbReference type="SAM" id="Phobius"/>
    </source>
</evidence>
<name>A0A6J7I0P2_9ZZZZ</name>
<dbReference type="GO" id="GO:0016020">
    <property type="term" value="C:membrane"/>
    <property type="evidence" value="ECO:0007669"/>
    <property type="project" value="UniProtKB-SubCell"/>
</dbReference>
<keyword evidence="3" id="KW-0276">Fatty acid metabolism</keyword>
<evidence type="ECO:0000256" key="3">
    <source>
        <dbReference type="ARBA" id="ARBA00022832"/>
    </source>
</evidence>
<dbReference type="InterPro" id="IPR005804">
    <property type="entry name" value="FA_desaturase_dom"/>
</dbReference>
<dbReference type="AlphaFoldDB" id="A0A6J7I0P2"/>
<dbReference type="PANTHER" id="PTHR11351:SF3">
    <property type="entry name" value="BLL4393 PROTEIN"/>
    <property type="match status" value="1"/>
</dbReference>
<dbReference type="EMBL" id="CAFBND010000001">
    <property type="protein sequence ID" value="CAB4924319.1"/>
    <property type="molecule type" value="Genomic_DNA"/>
</dbReference>
<feature type="transmembrane region" description="Helical" evidence="9">
    <location>
        <begin position="195"/>
        <end position="219"/>
    </location>
</feature>
<evidence type="ECO:0000313" key="11">
    <source>
        <dbReference type="EMBL" id="CAB4924319.1"/>
    </source>
</evidence>
<evidence type="ECO:0000259" key="10">
    <source>
        <dbReference type="Pfam" id="PF00487"/>
    </source>
</evidence>
<evidence type="ECO:0000256" key="5">
    <source>
        <dbReference type="ARBA" id="ARBA00023002"/>
    </source>
</evidence>
<evidence type="ECO:0000256" key="6">
    <source>
        <dbReference type="ARBA" id="ARBA00023004"/>
    </source>
</evidence>
<keyword evidence="2 9" id="KW-0812">Transmembrane</keyword>
<dbReference type="GO" id="GO:0016717">
    <property type="term" value="F:oxidoreductase activity, acting on paired donors, with oxidation of a pair of donors resulting in the reduction of molecular oxygen to two molecules of water"/>
    <property type="evidence" value="ECO:0007669"/>
    <property type="project" value="InterPro"/>
</dbReference>
<evidence type="ECO:0000313" key="12">
    <source>
        <dbReference type="EMBL" id="CAB5025621.1"/>
    </source>
</evidence>
<keyword evidence="8 9" id="KW-0472">Membrane</keyword>
<organism evidence="11">
    <name type="scientific">freshwater metagenome</name>
    <dbReference type="NCBI Taxonomy" id="449393"/>
    <lineage>
        <taxon>unclassified sequences</taxon>
        <taxon>metagenomes</taxon>
        <taxon>ecological metagenomes</taxon>
    </lineage>
</organism>
<evidence type="ECO:0000256" key="4">
    <source>
        <dbReference type="ARBA" id="ARBA00022989"/>
    </source>
</evidence>
<keyword evidence="5" id="KW-0560">Oxidoreductase</keyword>
<evidence type="ECO:0000256" key="8">
    <source>
        <dbReference type="ARBA" id="ARBA00023136"/>
    </source>
</evidence>
<sequence length="344" mass="38105">MTHAHLADIAEEQALTGHAYAAARADASAPMFHGGQTQTRTERLLVALFVSVPLLAVLAAVPFAWGWGIGWVDVALSIVFFAISAHGITIGYHRAFTHGSFTPNRPLKIAIAIAGSLAIEGPVARWVADHRKHHAFSDADGDPHSPWRYGESTRGLLKGFFYAHTGWLFDLEQTPIEKYAPDLLKDKDLVRVSRLFPLWVAVSLLLPAILGGLLTWSWMGAVTAYFWASLVRIALVHHTTWSINSVCHVWGKHPFKTRDRSGNVAWLAILSGGESWHNLHHSDPTCARHGVLKGQIDTSARLIEFFEWRGWATEVRWPKSDRLEARLVTHTSLATTAVRDSSTP</sequence>
<evidence type="ECO:0000256" key="2">
    <source>
        <dbReference type="ARBA" id="ARBA00022692"/>
    </source>
</evidence>
<evidence type="ECO:0000256" key="1">
    <source>
        <dbReference type="ARBA" id="ARBA00004141"/>
    </source>
</evidence>
<feature type="domain" description="Fatty acid desaturase" evidence="10">
    <location>
        <begin position="70"/>
        <end position="288"/>
    </location>
</feature>
<reference evidence="11" key="1">
    <citation type="submission" date="2020-05" db="EMBL/GenBank/DDBJ databases">
        <authorList>
            <person name="Chiriac C."/>
            <person name="Salcher M."/>
            <person name="Ghai R."/>
            <person name="Kavagutti S V."/>
        </authorList>
    </citation>
    <scope>NUCLEOTIDE SEQUENCE</scope>
</reference>
<dbReference type="Pfam" id="PF00487">
    <property type="entry name" value="FA_desaturase"/>
    <property type="match status" value="1"/>
</dbReference>
<feature type="transmembrane region" description="Helical" evidence="9">
    <location>
        <begin position="71"/>
        <end position="92"/>
    </location>
</feature>
<dbReference type="EMBL" id="CAFBPU010000008">
    <property type="protein sequence ID" value="CAB5025621.1"/>
    <property type="molecule type" value="Genomic_DNA"/>
</dbReference>
<feature type="transmembrane region" description="Helical" evidence="9">
    <location>
        <begin position="44"/>
        <end position="65"/>
    </location>
</feature>
<keyword evidence="6" id="KW-0408">Iron</keyword>
<dbReference type="GO" id="GO:0006631">
    <property type="term" value="P:fatty acid metabolic process"/>
    <property type="evidence" value="ECO:0007669"/>
    <property type="project" value="UniProtKB-KW"/>
</dbReference>
<proteinExistence type="predicted"/>
<keyword evidence="7" id="KW-0443">Lipid metabolism</keyword>
<evidence type="ECO:0000256" key="7">
    <source>
        <dbReference type="ARBA" id="ARBA00023098"/>
    </source>
</evidence>